<feature type="transmembrane region" description="Helical" evidence="1">
    <location>
        <begin position="191"/>
        <end position="211"/>
    </location>
</feature>
<keyword evidence="1" id="KW-1133">Transmembrane helix</keyword>
<proteinExistence type="predicted"/>
<dbReference type="RefSeq" id="WP_282219803.1">
    <property type="nucleotide sequence ID" value="NZ_CP118246.1"/>
</dbReference>
<dbReference type="InterPro" id="IPR010699">
    <property type="entry name" value="DUF1275"/>
</dbReference>
<sequence length="214" mass="22473">MTPLSKLSIGLLLTLAAGYTDAIGFVLLGGFFTSFMSGNTTQLGIDVTTGMFDHVATLLALILFFFGGGLTGSLLAHWNSRWANASVTALTGGYLALALILFSVGIPAAIALLFLAASAGSQNAILRPIGSARLGTTFVTGTLFMASQELARTLVDKNTNPVWIQHLAVWGALLIGAVWGAIVHAKFGISALLLPLTLYLMLCARSVWVAFRAQ</sequence>
<keyword evidence="1" id="KW-0472">Membrane</keyword>
<organism evidence="2 3">
    <name type="scientific">Devosia algicola</name>
    <dbReference type="NCBI Taxonomy" id="3026418"/>
    <lineage>
        <taxon>Bacteria</taxon>
        <taxon>Pseudomonadati</taxon>
        <taxon>Pseudomonadota</taxon>
        <taxon>Alphaproteobacteria</taxon>
        <taxon>Hyphomicrobiales</taxon>
        <taxon>Devosiaceae</taxon>
        <taxon>Devosia</taxon>
    </lineage>
</organism>
<feature type="transmembrane region" description="Helical" evidence="1">
    <location>
        <begin position="55"/>
        <end position="75"/>
    </location>
</feature>
<dbReference type="PANTHER" id="PTHR37314:SF4">
    <property type="entry name" value="UPF0700 TRANSMEMBRANE PROTEIN YOAK"/>
    <property type="match status" value="1"/>
</dbReference>
<feature type="transmembrane region" description="Helical" evidence="1">
    <location>
        <begin position="95"/>
        <end position="119"/>
    </location>
</feature>
<keyword evidence="3" id="KW-1185">Reference proteome</keyword>
<keyword evidence="1" id="KW-0812">Transmembrane</keyword>
<dbReference type="Proteomes" id="UP001220530">
    <property type="component" value="Chromosome"/>
</dbReference>
<dbReference type="Pfam" id="PF06912">
    <property type="entry name" value="DUF1275"/>
    <property type="match status" value="1"/>
</dbReference>
<protein>
    <submittedName>
        <fullName evidence="2">YoaK family protein</fullName>
    </submittedName>
</protein>
<evidence type="ECO:0000256" key="1">
    <source>
        <dbReference type="SAM" id="Phobius"/>
    </source>
</evidence>
<accession>A0ABY7YQ79</accession>
<reference evidence="2 3" key="1">
    <citation type="submission" date="2023-02" db="EMBL/GenBank/DDBJ databases">
        <title>Devosia algicola sp. nov., isolated from the phycosphere of marine algae.</title>
        <authorList>
            <person name="Kim J.M."/>
            <person name="Lee J.K."/>
            <person name="Choi B.J."/>
            <person name="Bayburt H."/>
            <person name="Jeon C.O."/>
        </authorList>
    </citation>
    <scope>NUCLEOTIDE SEQUENCE [LARGE SCALE GENOMIC DNA]</scope>
    <source>
        <strain evidence="2 3">G20-9</strain>
    </source>
</reference>
<name>A0ABY7YQ79_9HYPH</name>
<gene>
    <name evidence="2" type="ORF">PSQ19_04620</name>
</gene>
<evidence type="ECO:0000313" key="3">
    <source>
        <dbReference type="Proteomes" id="UP001220530"/>
    </source>
</evidence>
<dbReference type="EMBL" id="CP118246">
    <property type="protein sequence ID" value="WDR03409.1"/>
    <property type="molecule type" value="Genomic_DNA"/>
</dbReference>
<dbReference type="PANTHER" id="PTHR37314">
    <property type="entry name" value="SLR0142 PROTEIN"/>
    <property type="match status" value="1"/>
</dbReference>
<evidence type="ECO:0000313" key="2">
    <source>
        <dbReference type="EMBL" id="WDR03409.1"/>
    </source>
</evidence>
<feature type="transmembrane region" description="Helical" evidence="1">
    <location>
        <begin position="167"/>
        <end position="185"/>
    </location>
</feature>